<accession>A0A433ZTE6</accession>
<dbReference type="Proteomes" id="UP000286908">
    <property type="component" value="Unassembled WGS sequence"/>
</dbReference>
<evidence type="ECO:0000313" key="2">
    <source>
        <dbReference type="EMBL" id="RUT65400.1"/>
    </source>
</evidence>
<evidence type="ECO:0000259" key="1">
    <source>
        <dbReference type="Pfam" id="PF20613"/>
    </source>
</evidence>
<comment type="caution">
    <text evidence="2">The sequence shown here is derived from an EMBL/GenBank/DDBJ whole genome shotgun (WGS) entry which is preliminary data.</text>
</comment>
<reference evidence="2 3" key="1">
    <citation type="submission" date="2017-08" db="EMBL/GenBank/DDBJ databases">
        <title>Draft genome sequence of pheromone producing symbiont Morganella morganii, of the female New Zealand grass grub Costelytra giveni.</title>
        <authorList>
            <person name="Laugraud A."/>
            <person name="Young S.D."/>
            <person name="Hurst M.H."/>
        </authorList>
    </citation>
    <scope>NUCLEOTIDE SEQUENCE [LARGE SCALE GENOMIC DNA]</scope>
    <source>
        <strain evidence="2 3">MMsCG</strain>
    </source>
</reference>
<feature type="domain" description="HipA-like kinase" evidence="1">
    <location>
        <begin position="9"/>
        <end position="214"/>
    </location>
</feature>
<sequence>MVKNCQLEVIEAIRIMEAGSTEPVLCKCDDGHLYVVKTTASVPRKQLIHELLASGLDKSIGLPTPDFFVVYIPDDLVSYLPPNLRGKLSLGYAFASLFIPDAACISFKGAHEVIDLKKQKEIYLFDRIINNSDRNLSEIGGNVNIIYNIKKQSYYLIDHNLAFDASCTLPQFECHVFSPSHRAWTYDMVDSILVEDIIEHLNEKCSELLLTIPSGG</sequence>
<dbReference type="OrthoDB" id="8440774at2"/>
<name>A0A433ZTE6_MORMO</name>
<evidence type="ECO:0000313" key="3">
    <source>
        <dbReference type="Proteomes" id="UP000286908"/>
    </source>
</evidence>
<dbReference type="Pfam" id="PF20613">
    <property type="entry name" value="HipA_2"/>
    <property type="match status" value="1"/>
</dbReference>
<dbReference type="EMBL" id="NRQY01000001">
    <property type="protein sequence ID" value="RUT65400.1"/>
    <property type="molecule type" value="Genomic_DNA"/>
</dbReference>
<gene>
    <name evidence="2" type="ORF">CKG00_02540</name>
</gene>
<organism evidence="2 3">
    <name type="scientific">Morganella morganii</name>
    <name type="common">Proteus morganii</name>
    <dbReference type="NCBI Taxonomy" id="582"/>
    <lineage>
        <taxon>Bacteria</taxon>
        <taxon>Pseudomonadati</taxon>
        <taxon>Pseudomonadota</taxon>
        <taxon>Gammaproteobacteria</taxon>
        <taxon>Enterobacterales</taxon>
        <taxon>Morganellaceae</taxon>
        <taxon>Morganella</taxon>
    </lineage>
</organism>
<proteinExistence type="predicted"/>
<dbReference type="AlphaFoldDB" id="A0A433ZTE6"/>
<protein>
    <recommendedName>
        <fullName evidence="1">HipA-like kinase domain-containing protein</fullName>
    </recommendedName>
</protein>
<dbReference type="InterPro" id="IPR046748">
    <property type="entry name" value="HipA_2"/>
</dbReference>